<keyword evidence="8" id="KW-1185">Reference proteome</keyword>
<reference evidence="7 8" key="1">
    <citation type="submission" date="2019-07" db="EMBL/GenBank/DDBJ databases">
        <title>Full genome sequence of Sphingomonas sp. 4R-6-7(HKS19).</title>
        <authorList>
            <person name="Im W.-T."/>
        </authorList>
    </citation>
    <scope>NUCLEOTIDE SEQUENCE [LARGE SCALE GENOMIC DNA]</scope>
    <source>
        <strain evidence="7 8">HKS19</strain>
    </source>
</reference>
<evidence type="ECO:0000256" key="5">
    <source>
        <dbReference type="ARBA" id="ARBA00023235"/>
    </source>
</evidence>
<dbReference type="SMART" id="SM00855">
    <property type="entry name" value="PGAM"/>
    <property type="match status" value="1"/>
</dbReference>
<protein>
    <recommendedName>
        <fullName evidence="2">phosphoglycerate mutase (2,3-diphosphoglycerate-dependent)</fullName>
        <ecNumber evidence="2">5.4.2.11</ecNumber>
    </recommendedName>
</protein>
<dbReference type="EC" id="5.4.2.11" evidence="2"/>
<dbReference type="CDD" id="cd07067">
    <property type="entry name" value="HP_PGM_like"/>
    <property type="match status" value="1"/>
</dbReference>
<dbReference type="RefSeq" id="WP_146569880.1">
    <property type="nucleotide sequence ID" value="NZ_CP042306.1"/>
</dbReference>
<dbReference type="InterPro" id="IPR013078">
    <property type="entry name" value="His_Pase_superF_clade-1"/>
</dbReference>
<dbReference type="GO" id="GO:0006094">
    <property type="term" value="P:gluconeogenesis"/>
    <property type="evidence" value="ECO:0007669"/>
    <property type="project" value="UniProtKB-KW"/>
</dbReference>
<dbReference type="PROSITE" id="PS00175">
    <property type="entry name" value="PG_MUTASE"/>
    <property type="match status" value="1"/>
</dbReference>
<dbReference type="Proteomes" id="UP000315673">
    <property type="component" value="Chromosome"/>
</dbReference>
<keyword evidence="4" id="KW-0324">Glycolysis</keyword>
<evidence type="ECO:0000313" key="7">
    <source>
        <dbReference type="EMBL" id="QDZ06796.1"/>
    </source>
</evidence>
<dbReference type="KEGG" id="spai:FPZ24_04320"/>
<dbReference type="PANTHER" id="PTHR11931">
    <property type="entry name" value="PHOSPHOGLYCERATE MUTASE"/>
    <property type="match status" value="1"/>
</dbReference>
<dbReference type="InterPro" id="IPR005952">
    <property type="entry name" value="Phosphogly_mut1"/>
</dbReference>
<sequence>MARRWPENLWIVRHGQSAGNVARDAADEAALDRIAIHGRDVDVALSALGKEQAAALGQWFAQSSDQPDVVFASPYQRALQTASLVQHAGGMEQIPVVADERLREKEFGILDGYTLSGVRRHFPEQAEIRHVMGKFYHRPPGGESWCDVILRLRSLLDTVVLHHADRNVLIVGHQVVVLCLRYILEAMSERQILEIDAAGDVANCSVTHYRRDDNTSDHLSLVRYNYVVPVEQVAVEVTRAPDPPVAARG</sequence>
<dbReference type="AlphaFoldDB" id="A0A5B8LFW2"/>
<dbReference type="GO" id="GO:0004619">
    <property type="term" value="F:phosphoglycerate mutase activity"/>
    <property type="evidence" value="ECO:0007669"/>
    <property type="project" value="UniProtKB-EC"/>
</dbReference>
<evidence type="ECO:0000256" key="6">
    <source>
        <dbReference type="PIRSR" id="PIRSR613078-2"/>
    </source>
</evidence>
<comment type="similarity">
    <text evidence="1">Belongs to the phosphoglycerate mutase family. BPG-dependent PGAM subfamily.</text>
</comment>
<keyword evidence="3" id="KW-0312">Gluconeogenesis</keyword>
<dbReference type="Gene3D" id="3.40.50.1240">
    <property type="entry name" value="Phosphoglycerate mutase-like"/>
    <property type="match status" value="1"/>
</dbReference>
<dbReference type="OrthoDB" id="5449373at2"/>
<evidence type="ECO:0000256" key="3">
    <source>
        <dbReference type="ARBA" id="ARBA00022432"/>
    </source>
</evidence>
<gene>
    <name evidence="7" type="ORF">FPZ24_04320</name>
</gene>
<evidence type="ECO:0000313" key="8">
    <source>
        <dbReference type="Proteomes" id="UP000315673"/>
    </source>
</evidence>
<accession>A0A5B8LFW2</accession>
<organism evidence="7 8">
    <name type="scientific">Sphingomonas panacisoli</name>
    <dbReference type="NCBI Taxonomy" id="1813879"/>
    <lineage>
        <taxon>Bacteria</taxon>
        <taxon>Pseudomonadati</taxon>
        <taxon>Pseudomonadota</taxon>
        <taxon>Alphaproteobacteria</taxon>
        <taxon>Sphingomonadales</taxon>
        <taxon>Sphingomonadaceae</taxon>
        <taxon>Sphingomonas</taxon>
    </lineage>
</organism>
<dbReference type="Pfam" id="PF00300">
    <property type="entry name" value="His_Phos_1"/>
    <property type="match status" value="1"/>
</dbReference>
<evidence type="ECO:0000256" key="1">
    <source>
        <dbReference type="ARBA" id="ARBA00006717"/>
    </source>
</evidence>
<dbReference type="EMBL" id="CP042306">
    <property type="protein sequence ID" value="QDZ06796.1"/>
    <property type="molecule type" value="Genomic_DNA"/>
</dbReference>
<dbReference type="SUPFAM" id="SSF53254">
    <property type="entry name" value="Phosphoglycerate mutase-like"/>
    <property type="match status" value="1"/>
</dbReference>
<dbReference type="InterPro" id="IPR029033">
    <property type="entry name" value="His_PPase_superfam"/>
</dbReference>
<dbReference type="InterPro" id="IPR001345">
    <property type="entry name" value="PG/BPGM_mutase_AS"/>
</dbReference>
<keyword evidence="5" id="KW-0413">Isomerase</keyword>
<feature type="binding site" evidence="6">
    <location>
        <position position="77"/>
    </location>
    <ligand>
        <name>substrate</name>
    </ligand>
</feature>
<evidence type="ECO:0000256" key="2">
    <source>
        <dbReference type="ARBA" id="ARBA00012028"/>
    </source>
</evidence>
<name>A0A5B8LFW2_9SPHN</name>
<evidence type="ECO:0000256" key="4">
    <source>
        <dbReference type="ARBA" id="ARBA00023152"/>
    </source>
</evidence>
<dbReference type="GO" id="GO:0006096">
    <property type="term" value="P:glycolytic process"/>
    <property type="evidence" value="ECO:0007669"/>
    <property type="project" value="UniProtKB-KW"/>
</dbReference>
<proteinExistence type="inferred from homology"/>